<dbReference type="AlphaFoldDB" id="A0A0F9AW39"/>
<gene>
    <name evidence="2" type="ORF">LCGC14_2801100</name>
</gene>
<protein>
    <submittedName>
        <fullName evidence="2">Uncharacterized protein</fullName>
    </submittedName>
</protein>
<comment type="caution">
    <text evidence="2">The sequence shown here is derived from an EMBL/GenBank/DDBJ whole genome shotgun (WGS) entry which is preliminary data.</text>
</comment>
<sequence>MKGFKTIAFNVIMLIIMGVRVINPEAELPDEATVEATVLSLDAGLTALWGIGNIILRGVTDSPIFKKV</sequence>
<keyword evidence="1" id="KW-0472">Membrane</keyword>
<accession>A0A0F9AW39</accession>
<evidence type="ECO:0000256" key="1">
    <source>
        <dbReference type="SAM" id="Phobius"/>
    </source>
</evidence>
<proteinExistence type="predicted"/>
<name>A0A0F9AW39_9ZZZZ</name>
<evidence type="ECO:0000313" key="2">
    <source>
        <dbReference type="EMBL" id="KKK82669.1"/>
    </source>
</evidence>
<keyword evidence="1" id="KW-1133">Transmembrane helix</keyword>
<keyword evidence="1" id="KW-0812">Transmembrane</keyword>
<feature type="transmembrane region" description="Helical" evidence="1">
    <location>
        <begin position="7"/>
        <end position="24"/>
    </location>
</feature>
<reference evidence="2" key="1">
    <citation type="journal article" date="2015" name="Nature">
        <title>Complex archaea that bridge the gap between prokaryotes and eukaryotes.</title>
        <authorList>
            <person name="Spang A."/>
            <person name="Saw J.H."/>
            <person name="Jorgensen S.L."/>
            <person name="Zaremba-Niedzwiedzka K."/>
            <person name="Martijn J."/>
            <person name="Lind A.E."/>
            <person name="van Eijk R."/>
            <person name="Schleper C."/>
            <person name="Guy L."/>
            <person name="Ettema T.J."/>
        </authorList>
    </citation>
    <scope>NUCLEOTIDE SEQUENCE</scope>
</reference>
<feature type="transmembrane region" description="Helical" evidence="1">
    <location>
        <begin position="36"/>
        <end position="56"/>
    </location>
</feature>
<dbReference type="EMBL" id="LAZR01052566">
    <property type="protein sequence ID" value="KKK82669.1"/>
    <property type="molecule type" value="Genomic_DNA"/>
</dbReference>
<organism evidence="2">
    <name type="scientific">marine sediment metagenome</name>
    <dbReference type="NCBI Taxonomy" id="412755"/>
    <lineage>
        <taxon>unclassified sequences</taxon>
        <taxon>metagenomes</taxon>
        <taxon>ecological metagenomes</taxon>
    </lineage>
</organism>